<comment type="caution">
    <text evidence="1">The sequence shown here is derived from an EMBL/GenBank/DDBJ whole genome shotgun (WGS) entry which is preliminary data.</text>
</comment>
<accession>A0A8E0S192</accession>
<organism evidence="1 2">
    <name type="scientific">Fasciolopsis buskii</name>
    <dbReference type="NCBI Taxonomy" id="27845"/>
    <lineage>
        <taxon>Eukaryota</taxon>
        <taxon>Metazoa</taxon>
        <taxon>Spiralia</taxon>
        <taxon>Lophotrochozoa</taxon>
        <taxon>Platyhelminthes</taxon>
        <taxon>Trematoda</taxon>
        <taxon>Digenea</taxon>
        <taxon>Plagiorchiida</taxon>
        <taxon>Echinostomata</taxon>
        <taxon>Echinostomatoidea</taxon>
        <taxon>Fasciolidae</taxon>
        <taxon>Fasciolopsis</taxon>
    </lineage>
</organism>
<dbReference type="AlphaFoldDB" id="A0A8E0S192"/>
<dbReference type="SUPFAM" id="SSF53448">
    <property type="entry name" value="Nucleotide-diphospho-sugar transferases"/>
    <property type="match status" value="1"/>
</dbReference>
<protein>
    <submittedName>
        <fullName evidence="1">Uncharacterized protein</fullName>
    </submittedName>
</protein>
<name>A0A8E0S192_9TREM</name>
<dbReference type="InterPro" id="IPR029044">
    <property type="entry name" value="Nucleotide-diphossugar_trans"/>
</dbReference>
<evidence type="ECO:0000313" key="2">
    <source>
        <dbReference type="Proteomes" id="UP000728185"/>
    </source>
</evidence>
<dbReference type="Proteomes" id="UP000728185">
    <property type="component" value="Unassembled WGS sequence"/>
</dbReference>
<keyword evidence="2" id="KW-1185">Reference proteome</keyword>
<gene>
    <name evidence="1" type="ORF">FBUS_02256</name>
</gene>
<sequence>MFEVATIYIHLIFLVFNKLTHRLLRWCLALPRLVFTSLTHSVIHCGLALMNIPAVRPLIFDTKPSGERIKLGVAILTRFPITERAIAPQADQLDKLQASLKGATLFERILGEMTASTVLRWLDEISGSLSPSVTTQLFLVYRMNYTSAFSLSGWFSVIPNHLLAQSIPSLLSTEVQTNELSSKRRLSSYILSTAVYNSNSRIRIEDPDVYCSSYRSVGSSIKGLCRLSAYHQSKPRDLETALTSNTSGGIAVPVEYVTIKGLEFSGLLEVAVRAALRSACDYVIVLNPRAVGLESDHLSSAVRLLTGQAVSKLVYHFSLSMDLFGQSSEMQHSLPVDVVLGLTETSSTGHSISGLSSPGSSAPNLTPNALFNTPNGLYLLGLRAGRALMLGAHQLTSSVEWATSTTGTRLWANLSRCFADWNVVFMRARLKEITQPPDLLALEQHVGVKVNHLLEDSVTVIIPMGPGHEDDVVDLDEDIELVDVQTSKALAVTLELAVCNASGKRPIEVSYSLPILIISSAPPTNSASHPTSIHDNVDPLSSDVSSGASKFRSTNLRPMVHVSIHHINRSLCASSSYQSATPNSSSVSSLGPPRRGELIRYAVEHLAKGSILVFVEPGVQLPINWDSAVYHSLQRPGVGMGCFAYRLHLHDRYIHRKSFTWALNSWLASYMVNVQTRRTEIPIVGQPHFIYAHYLKCLGGYPTSSRPLHLIDLARLCQKHVGRVIVTRNPMASAGVPADFALRHGAYRTAAYKILLALARVSGATEQELRYALSSVSRAVRQRHRLSLVQPHYLDGY</sequence>
<proteinExistence type="predicted"/>
<dbReference type="OrthoDB" id="6236829at2759"/>
<dbReference type="EMBL" id="LUCM01003887">
    <property type="protein sequence ID" value="KAA0195174.1"/>
    <property type="molecule type" value="Genomic_DNA"/>
</dbReference>
<evidence type="ECO:0000313" key="1">
    <source>
        <dbReference type="EMBL" id="KAA0195174.1"/>
    </source>
</evidence>
<reference evidence="1" key="1">
    <citation type="submission" date="2019-05" db="EMBL/GenBank/DDBJ databases">
        <title>Annotation for the trematode Fasciolopsis buski.</title>
        <authorList>
            <person name="Choi Y.-J."/>
        </authorList>
    </citation>
    <scope>NUCLEOTIDE SEQUENCE</scope>
    <source>
        <strain evidence="1">HT</strain>
        <tissue evidence="1">Whole worm</tissue>
    </source>
</reference>